<keyword evidence="3" id="KW-1134">Transmembrane beta strand</keyword>
<sequence>MKAEYEMNHRINKLSVLAMALVLAGCTMAPDYERPSAPTSSSYPSGAAYAQGTVSAAQTAVADIGWRDFYRDPLLQQLLEVALANNRDLRKSVLDVEAARAQYRIRRADMLPTLNVDAGATVQRLPADVSPSGTTQITRSYDVNGAVSAWELDLWGRVRSLSDRALATYLALDETRIAARLSLLAEVTNAYLTLRADQELLQLAHDTLSTQKRTYALTQALFDAGNATQIDLRRAEIALRTAEVSQAAYTRVAAQDRNALVLLLGQPLTAELSASLDKANTLPDDIIPSALPAGLPAELLVRRPDVRAAEQQLRAANANIGAARAAFFPAISLTGSAGTASSSLDGLFEPGSAAWSFVPQISLPIFRGGALRANLDLAQVQKRIEIANYEKAIQVAFREVADGLAGRQTLDDQFRSEQLLVQASQANYELASQRFRAGIDDNLAELDAQRALFSAQQTLVQTRLARMSNLVNLYKALGGGWTESSPAKP</sequence>
<protein>
    <submittedName>
        <fullName evidence="4">RND efflux system, outer membrane lipoprotein CmeC</fullName>
    </submittedName>
</protein>
<reference evidence="4 5" key="1">
    <citation type="submission" date="2016-03" db="EMBL/GenBank/DDBJ databases">
        <authorList>
            <consortium name="Pathogen Informatics"/>
        </authorList>
    </citation>
    <scope>NUCLEOTIDE SEQUENCE [LARGE SCALE GENOMIC DNA]</scope>
    <source>
        <strain evidence="5">e1252</strain>
    </source>
</reference>
<evidence type="ECO:0000256" key="1">
    <source>
        <dbReference type="ARBA" id="ARBA00004459"/>
    </source>
</evidence>
<dbReference type="SUPFAM" id="SSF56954">
    <property type="entry name" value="Outer membrane efflux proteins (OEP)"/>
    <property type="match status" value="1"/>
</dbReference>
<comment type="similarity">
    <text evidence="2 3">Belongs to the outer membrane factor (OMF) (TC 1.B.17) family.</text>
</comment>
<dbReference type="GO" id="GO:0015562">
    <property type="term" value="F:efflux transmembrane transporter activity"/>
    <property type="evidence" value="ECO:0007669"/>
    <property type="project" value="InterPro"/>
</dbReference>
<dbReference type="Gene3D" id="1.20.1600.10">
    <property type="entry name" value="Outer membrane efflux proteins (OEP)"/>
    <property type="match status" value="1"/>
</dbReference>
<evidence type="ECO:0000313" key="4">
    <source>
        <dbReference type="EMBL" id="CZW15573.1"/>
    </source>
</evidence>
<evidence type="ECO:0000313" key="5">
    <source>
        <dbReference type="Proteomes" id="UP000076008"/>
    </source>
</evidence>
<dbReference type="EMBL" id="FJXR01000032">
    <property type="protein sequence ID" value="CZW15573.1"/>
    <property type="molecule type" value="Genomic_DNA"/>
</dbReference>
<evidence type="ECO:0000256" key="3">
    <source>
        <dbReference type="RuleBase" id="RU362097"/>
    </source>
</evidence>
<proteinExistence type="inferred from homology"/>
<dbReference type="Gene3D" id="2.20.200.10">
    <property type="entry name" value="Outer membrane efflux proteins (OEP)"/>
    <property type="match status" value="1"/>
</dbReference>
<dbReference type="PANTHER" id="PTHR30203">
    <property type="entry name" value="OUTER MEMBRANE CATION EFFLUX PROTEIN"/>
    <property type="match status" value="1"/>
</dbReference>
<keyword evidence="3 4" id="KW-0449">Lipoprotein</keyword>
<gene>
    <name evidence="4" type="primary">oprM_3</name>
    <name evidence="4" type="ORF">SAMEA2273318_04146</name>
</gene>
<dbReference type="Proteomes" id="UP000076008">
    <property type="component" value="Unassembled WGS sequence"/>
</dbReference>
<dbReference type="AlphaFoldDB" id="A0A0F1Q4P7"/>
<keyword evidence="3" id="KW-0812">Transmembrane</keyword>
<dbReference type="InterPro" id="IPR010131">
    <property type="entry name" value="MdtP/NodT-like"/>
</dbReference>
<organism evidence="4 5">
    <name type="scientific">Enterobacter cloacae</name>
    <dbReference type="NCBI Taxonomy" id="550"/>
    <lineage>
        <taxon>Bacteria</taxon>
        <taxon>Pseudomonadati</taxon>
        <taxon>Pseudomonadota</taxon>
        <taxon>Gammaproteobacteria</taxon>
        <taxon>Enterobacterales</taxon>
        <taxon>Enterobacteriaceae</taxon>
        <taxon>Enterobacter</taxon>
        <taxon>Enterobacter cloacae complex</taxon>
    </lineage>
</organism>
<accession>A0A0F1Q4P7</accession>
<dbReference type="NCBIfam" id="TIGR01845">
    <property type="entry name" value="outer_NodT"/>
    <property type="match status" value="1"/>
</dbReference>
<name>A0A0F1Q4P7_ENTCL</name>
<comment type="subcellular location">
    <subcellularLocation>
        <location evidence="1 3">Cell outer membrane</location>
        <topology evidence="1 3">Lipid-anchor</topology>
    </subcellularLocation>
</comment>
<dbReference type="PROSITE" id="PS51257">
    <property type="entry name" value="PROKAR_LIPOPROTEIN"/>
    <property type="match status" value="1"/>
</dbReference>
<feature type="signal peptide" evidence="3">
    <location>
        <begin position="1"/>
        <end position="29"/>
    </location>
</feature>
<dbReference type="GO" id="GO:0009279">
    <property type="term" value="C:cell outer membrane"/>
    <property type="evidence" value="ECO:0007669"/>
    <property type="project" value="UniProtKB-SubCell"/>
</dbReference>
<dbReference type="PANTHER" id="PTHR30203:SF32">
    <property type="entry name" value="CATION EFFLUX SYSTEM PROTEIN CUSC"/>
    <property type="match status" value="1"/>
</dbReference>
<keyword evidence="3" id="KW-0564">Palmitate</keyword>
<dbReference type="RefSeq" id="WP_009652383.1">
    <property type="nucleotide sequence ID" value="NZ_FJXR01000032.1"/>
</dbReference>
<feature type="chain" id="PRO_5028558263" evidence="3">
    <location>
        <begin position="30"/>
        <end position="489"/>
    </location>
</feature>
<evidence type="ECO:0000256" key="2">
    <source>
        <dbReference type="ARBA" id="ARBA00007613"/>
    </source>
</evidence>
<keyword evidence="3" id="KW-0472">Membrane</keyword>
<keyword evidence="3" id="KW-0732">Signal</keyword>
<dbReference type="Pfam" id="PF02321">
    <property type="entry name" value="OEP"/>
    <property type="match status" value="2"/>
</dbReference>
<dbReference type="GeneID" id="63140419"/>
<dbReference type="InterPro" id="IPR003423">
    <property type="entry name" value="OMP_efflux"/>
</dbReference>